<organism evidence="1 2">
    <name type="scientific">Palleniella muris</name>
    <dbReference type="NCBI Taxonomy" id="3038145"/>
    <lineage>
        <taxon>Bacteria</taxon>
        <taxon>Pseudomonadati</taxon>
        <taxon>Bacteroidota</taxon>
        <taxon>Bacteroidia</taxon>
        <taxon>Bacteroidales</taxon>
        <taxon>Prevotellaceae</taxon>
        <taxon>Palleniella</taxon>
    </lineage>
</organism>
<comment type="caution">
    <text evidence="1">The sequence shown here is derived from an EMBL/GenBank/DDBJ whole genome shotgun (WGS) entry which is preliminary data.</text>
</comment>
<sequence>MKKLIIPLLFLFASAASPSFGNDRNDAYIFTSFHEPSTDGMRYLYSYDGLQWDSIPGVFMRPEIGNTEAFVDAFTGESVIPTFAPDERVLRDPSITQGPDGTFHLVWTTQWRGSRGFGYAHSKDLIHWSRQVEIPVMKNHPTNNVWAPEVFYDDELKEYFIIWSSQIDPKNRTAEDMKGTNGCHRMWYCTTKDWKSFSPAKPYYDPGFNSIDGFLLKRASKDYVLVVKDNRKPGYSNLFCVFSDSPHGPFHSPTEVFSPSYSEGPCAVKIGSGKGKKQKAEWVIYYDQYRPAQKFEAVSTVDFKTFTPIPERIKVPADHKHGTIVKVSRAILDNLLKYAASR</sequence>
<gene>
    <name evidence="1" type="ORF">E5358_01460</name>
</gene>
<evidence type="ECO:0000313" key="2">
    <source>
        <dbReference type="Proteomes" id="UP000308886"/>
    </source>
</evidence>
<reference evidence="1" key="1">
    <citation type="submission" date="2019-04" db="EMBL/GenBank/DDBJ databases">
        <title>Microbes associate with the intestines of laboratory mice.</title>
        <authorList>
            <person name="Navarre W."/>
            <person name="Wong E."/>
            <person name="Huang K."/>
            <person name="Tropini C."/>
            <person name="Ng K."/>
            <person name="Yu B."/>
        </authorList>
    </citation>
    <scope>NUCLEOTIDE SEQUENCE</scope>
    <source>
        <strain evidence="1">NM73_A23</strain>
    </source>
</reference>
<evidence type="ECO:0000313" key="1">
    <source>
        <dbReference type="EMBL" id="TGX83872.1"/>
    </source>
</evidence>
<accession>A0AC61QUD7</accession>
<dbReference type="EMBL" id="SRZC01000002">
    <property type="protein sequence ID" value="TGX83872.1"/>
    <property type="molecule type" value="Genomic_DNA"/>
</dbReference>
<name>A0AC61QUD7_9BACT</name>
<dbReference type="Proteomes" id="UP000308886">
    <property type="component" value="Unassembled WGS sequence"/>
</dbReference>
<proteinExistence type="predicted"/>
<protein>
    <submittedName>
        <fullName evidence="1">Arabinosidase</fullName>
    </submittedName>
</protein>
<keyword evidence="2" id="KW-1185">Reference proteome</keyword>